<dbReference type="Proteomes" id="UP000029736">
    <property type="component" value="Unassembled WGS sequence"/>
</dbReference>
<accession>A0A098S7Z7</accession>
<name>A0A098S7Z7_9BACT</name>
<dbReference type="PANTHER" id="PTHR41282">
    <property type="entry name" value="CONSERVED TRANSMEMBRANE PROTEIN-RELATED"/>
    <property type="match status" value="1"/>
</dbReference>
<keyword evidence="3" id="KW-1185">Reference proteome</keyword>
<dbReference type="PANTHER" id="PTHR41282:SF1">
    <property type="entry name" value="CONSERVED TRANSMEMBRANE PROTEIN-RELATED"/>
    <property type="match status" value="1"/>
</dbReference>
<dbReference type="Pfam" id="PF12811">
    <property type="entry name" value="BaxI_1"/>
    <property type="match status" value="1"/>
</dbReference>
<feature type="transmembrane region" description="Helical" evidence="1">
    <location>
        <begin position="20"/>
        <end position="36"/>
    </location>
</feature>
<evidence type="ECO:0000313" key="3">
    <source>
        <dbReference type="Proteomes" id="UP000029736"/>
    </source>
</evidence>
<feature type="transmembrane region" description="Helical" evidence="1">
    <location>
        <begin position="66"/>
        <end position="87"/>
    </location>
</feature>
<protein>
    <submittedName>
        <fullName evidence="2">Membrane protein</fullName>
    </submittedName>
</protein>
<keyword evidence="1" id="KW-1133">Transmembrane helix</keyword>
<feature type="transmembrane region" description="Helical" evidence="1">
    <location>
        <begin position="42"/>
        <end position="59"/>
    </location>
</feature>
<dbReference type="STRING" id="1524460.IX84_16285"/>
<feature type="transmembrane region" description="Helical" evidence="1">
    <location>
        <begin position="159"/>
        <end position="178"/>
    </location>
</feature>
<organism evidence="2 3">
    <name type="scientific">Phaeodactylibacter xiamenensis</name>
    <dbReference type="NCBI Taxonomy" id="1524460"/>
    <lineage>
        <taxon>Bacteria</taxon>
        <taxon>Pseudomonadati</taxon>
        <taxon>Bacteroidota</taxon>
        <taxon>Saprospiria</taxon>
        <taxon>Saprospirales</taxon>
        <taxon>Haliscomenobacteraceae</taxon>
        <taxon>Phaeodactylibacter</taxon>
    </lineage>
</organism>
<comment type="caution">
    <text evidence="2">The sequence shown here is derived from an EMBL/GenBank/DDBJ whole genome shotgun (WGS) entry which is preliminary data.</text>
</comment>
<evidence type="ECO:0000256" key="1">
    <source>
        <dbReference type="SAM" id="Phobius"/>
    </source>
</evidence>
<feature type="transmembrane region" description="Helical" evidence="1">
    <location>
        <begin position="124"/>
        <end position="147"/>
    </location>
</feature>
<evidence type="ECO:0000313" key="2">
    <source>
        <dbReference type="EMBL" id="KGE87207.1"/>
    </source>
</evidence>
<feature type="transmembrane region" description="Helical" evidence="1">
    <location>
        <begin position="198"/>
        <end position="221"/>
    </location>
</feature>
<dbReference type="EMBL" id="JPOS01000038">
    <property type="protein sequence ID" value="KGE87207.1"/>
    <property type="molecule type" value="Genomic_DNA"/>
</dbReference>
<gene>
    <name evidence="2" type="ORF">IX84_16285</name>
</gene>
<feature type="transmembrane region" description="Helical" evidence="1">
    <location>
        <begin position="93"/>
        <end position="112"/>
    </location>
</feature>
<reference evidence="2 3" key="1">
    <citation type="journal article" date="2014" name="Int. J. Syst. Evol. Microbiol.">
        <title>Phaeodactylibacter xiamenensis gen. nov., sp. nov., a member of the family Saprospiraceae isolated from the marine alga Phaeodactylum tricornutum.</title>
        <authorList>
            <person name="Chen Z.Jr."/>
            <person name="Lei X."/>
            <person name="Lai Q."/>
            <person name="Li Y."/>
            <person name="Zhang B."/>
            <person name="Zhang J."/>
            <person name="Zhang H."/>
            <person name="Yang L."/>
            <person name="Zheng W."/>
            <person name="Tian Y."/>
            <person name="Yu Z."/>
            <person name="Xu H.Jr."/>
            <person name="Zheng T."/>
        </authorList>
    </citation>
    <scope>NUCLEOTIDE SEQUENCE [LARGE SCALE GENOMIC DNA]</scope>
    <source>
        <strain evidence="2 3">KD52</strain>
    </source>
</reference>
<keyword evidence="1" id="KW-0812">Transmembrane</keyword>
<dbReference type="PIRSF" id="PIRSF009160">
    <property type="entry name" value="UCP009160"/>
    <property type="match status" value="1"/>
</dbReference>
<keyword evidence="1" id="KW-0472">Membrane</keyword>
<sequence length="225" mass="24186">MTQAGTQTDRMTVSGAVNKSLLLGALMVATAVLSYAAANPLLMWGGAIGGLIVVLIATFKLEYSPILAPIYAALEGLFVGGISAVYASAFDGIIFQAVTLTSAVFFLMLFFYKTGIIKVTQKLRSGIIMATGAIFVVYMLNFVLSFFGINLPYLHDGGMIGIGISLLIIGVAAMNLLLDFDNFDKGEQYGAPAYMEWFSAMGLLITLVWLYIEILRLIAIFSSND</sequence>
<proteinExistence type="predicted"/>
<dbReference type="AlphaFoldDB" id="A0A098S7Z7"/>
<dbReference type="InterPro" id="IPR010539">
    <property type="entry name" value="BaxI_1-like"/>
</dbReference>